<evidence type="ECO:0000313" key="3">
    <source>
        <dbReference type="Proteomes" id="UP000534388"/>
    </source>
</evidence>
<accession>A0A7W2EXD8</accession>
<protein>
    <submittedName>
        <fullName evidence="2">Uncharacterized protein</fullName>
    </submittedName>
</protein>
<gene>
    <name evidence="2" type="ORF">H3H37_25180</name>
</gene>
<dbReference type="Proteomes" id="UP000534388">
    <property type="component" value="Unassembled WGS sequence"/>
</dbReference>
<evidence type="ECO:0000313" key="2">
    <source>
        <dbReference type="EMBL" id="MBA5640356.1"/>
    </source>
</evidence>
<feature type="transmembrane region" description="Helical" evidence="1">
    <location>
        <begin position="36"/>
        <end position="54"/>
    </location>
</feature>
<evidence type="ECO:0000256" key="1">
    <source>
        <dbReference type="SAM" id="Phobius"/>
    </source>
</evidence>
<reference evidence="2 3" key="1">
    <citation type="submission" date="2020-07" db="EMBL/GenBank/DDBJ databases">
        <title>Novel species isolated from subtropical streams in China.</title>
        <authorList>
            <person name="Lu H."/>
        </authorList>
    </citation>
    <scope>NUCLEOTIDE SEQUENCE [LARGE SCALE GENOMIC DNA]</scope>
    <source>
        <strain evidence="2 3">LX20W</strain>
    </source>
</reference>
<dbReference type="RefSeq" id="WP_182167707.1">
    <property type="nucleotide sequence ID" value="NZ_JACEZT010000035.1"/>
</dbReference>
<organism evidence="2 3">
    <name type="scientific">Rugamonas brunnea</name>
    <dbReference type="NCBI Taxonomy" id="2758569"/>
    <lineage>
        <taxon>Bacteria</taxon>
        <taxon>Pseudomonadati</taxon>
        <taxon>Pseudomonadota</taxon>
        <taxon>Betaproteobacteria</taxon>
        <taxon>Burkholderiales</taxon>
        <taxon>Oxalobacteraceae</taxon>
        <taxon>Telluria group</taxon>
        <taxon>Rugamonas</taxon>
    </lineage>
</organism>
<comment type="caution">
    <text evidence="2">The sequence shown here is derived from an EMBL/GenBank/DDBJ whole genome shotgun (WGS) entry which is preliminary data.</text>
</comment>
<dbReference type="EMBL" id="JACEZT010000035">
    <property type="protein sequence ID" value="MBA5640356.1"/>
    <property type="molecule type" value="Genomic_DNA"/>
</dbReference>
<proteinExistence type="predicted"/>
<dbReference type="AlphaFoldDB" id="A0A7W2EXD8"/>
<keyword evidence="1" id="KW-0812">Transmembrane</keyword>
<keyword evidence="3" id="KW-1185">Reference proteome</keyword>
<sequence length="189" mass="21416">MKRHSYRSTGYSIRFRRRSGNIPTSSTPRKDASDRIAIASLFVSVLALLVSFYFSRDGTLKQEQANQIQQQYSSAERNAKIAALVTELAAKTYSKIDFATKPNEVRAQVQKRSNDTLFVLNSLYLTTRGNSDWDGYILEASERPIASLKTYEEKIRCGLLADPFRKFIFDPRYQNVKECEVCTGSCGGE</sequence>
<name>A0A7W2EXD8_9BURK</name>
<keyword evidence="1" id="KW-1133">Transmembrane helix</keyword>
<keyword evidence="1" id="KW-0472">Membrane</keyword>